<dbReference type="EMBL" id="JAUHHV010000010">
    <property type="protein sequence ID" value="KAK1411483.1"/>
    <property type="molecule type" value="Genomic_DNA"/>
</dbReference>
<comment type="catalytic activity">
    <reaction evidence="1 5">
        <text>S-ubiquitinyl-[E2 ubiquitin-conjugating enzyme]-L-cysteine + [acceptor protein]-L-lysine = [E2 ubiquitin-conjugating enzyme]-L-cysteine + N(6)-ubiquitinyl-[acceptor protein]-L-lysine.</text>
        <dbReference type="EC" id="2.3.2.27"/>
    </reaction>
</comment>
<dbReference type="SUPFAM" id="SSF48371">
    <property type="entry name" value="ARM repeat"/>
    <property type="match status" value="1"/>
</dbReference>
<evidence type="ECO:0000256" key="3">
    <source>
        <dbReference type="ARBA" id="ARBA00022679"/>
    </source>
</evidence>
<comment type="pathway">
    <text evidence="2 5">Protein modification; protein ubiquitination.</text>
</comment>
<dbReference type="InterPro" id="IPR011989">
    <property type="entry name" value="ARM-like"/>
</dbReference>
<keyword evidence="3 5" id="KW-0808">Transferase</keyword>
<dbReference type="InterPro" id="IPR045210">
    <property type="entry name" value="RING-Ubox_PUB"/>
</dbReference>
<accession>A0AAD8NKK0</accession>
<comment type="function">
    <text evidence="5">Functions as an E3 ubiquitin ligase.</text>
</comment>
<reference evidence="7" key="1">
    <citation type="journal article" date="2023" name="bioRxiv">
        <title>Improved chromosome-level genome assembly for marigold (Tagetes erecta).</title>
        <authorList>
            <person name="Jiang F."/>
            <person name="Yuan L."/>
            <person name="Wang S."/>
            <person name="Wang H."/>
            <person name="Xu D."/>
            <person name="Wang A."/>
            <person name="Fan W."/>
        </authorList>
    </citation>
    <scope>NUCLEOTIDE SEQUENCE</scope>
    <source>
        <strain evidence="7">WSJ</strain>
        <tissue evidence="7">Leaf</tissue>
    </source>
</reference>
<dbReference type="AlphaFoldDB" id="A0AAD8NKK0"/>
<dbReference type="GO" id="GO:0061630">
    <property type="term" value="F:ubiquitin protein ligase activity"/>
    <property type="evidence" value="ECO:0007669"/>
    <property type="project" value="UniProtKB-UniRule"/>
</dbReference>
<evidence type="ECO:0000256" key="4">
    <source>
        <dbReference type="ARBA" id="ARBA00022786"/>
    </source>
</evidence>
<dbReference type="SMART" id="SM00504">
    <property type="entry name" value="Ubox"/>
    <property type="match status" value="1"/>
</dbReference>
<dbReference type="Gene3D" id="3.30.40.10">
    <property type="entry name" value="Zinc/RING finger domain, C3HC4 (zinc finger)"/>
    <property type="match status" value="1"/>
</dbReference>
<protein>
    <recommendedName>
        <fullName evidence="5 6">U-box domain-containing protein</fullName>
        <ecNumber evidence="5">2.3.2.27</ecNumber>
    </recommendedName>
    <alternativeName>
        <fullName evidence="5">RING-type E3 ubiquitin transferase PUB</fullName>
    </alternativeName>
</protein>
<name>A0AAD8NKK0_TARER</name>
<dbReference type="GO" id="GO:0016567">
    <property type="term" value="P:protein ubiquitination"/>
    <property type="evidence" value="ECO:0007669"/>
    <property type="project" value="UniProtKB-UniRule"/>
</dbReference>
<dbReference type="CDD" id="cd16664">
    <property type="entry name" value="RING-Ubox_PUB"/>
    <property type="match status" value="1"/>
</dbReference>
<dbReference type="PANTHER" id="PTHR22849:SF11">
    <property type="entry name" value="U-BOX DOMAIN-CONTAINING PROTEIN"/>
    <property type="match status" value="1"/>
</dbReference>
<dbReference type="InterPro" id="IPR058678">
    <property type="entry name" value="ARM_PUB"/>
</dbReference>
<evidence type="ECO:0000256" key="2">
    <source>
        <dbReference type="ARBA" id="ARBA00004906"/>
    </source>
</evidence>
<dbReference type="InterPro" id="IPR003613">
    <property type="entry name" value="Ubox_domain"/>
</dbReference>
<dbReference type="EC" id="2.3.2.27" evidence="5"/>
<proteinExistence type="predicted"/>
<dbReference type="Gene3D" id="1.25.10.10">
    <property type="entry name" value="Leucine-rich Repeat Variant"/>
    <property type="match status" value="1"/>
</dbReference>
<dbReference type="Pfam" id="PF25598">
    <property type="entry name" value="ARM_PUB"/>
    <property type="match status" value="1"/>
</dbReference>
<keyword evidence="8" id="KW-1185">Reference proteome</keyword>
<evidence type="ECO:0000256" key="5">
    <source>
        <dbReference type="RuleBase" id="RU369093"/>
    </source>
</evidence>
<evidence type="ECO:0000259" key="6">
    <source>
        <dbReference type="PROSITE" id="PS51698"/>
    </source>
</evidence>
<dbReference type="PANTHER" id="PTHR22849">
    <property type="entry name" value="WDSAM1 PROTEIN"/>
    <property type="match status" value="1"/>
</dbReference>
<evidence type="ECO:0000256" key="1">
    <source>
        <dbReference type="ARBA" id="ARBA00000900"/>
    </source>
</evidence>
<dbReference type="Proteomes" id="UP001229421">
    <property type="component" value="Unassembled WGS sequence"/>
</dbReference>
<keyword evidence="4 5" id="KW-0833">Ubl conjugation pathway</keyword>
<evidence type="ECO:0000313" key="8">
    <source>
        <dbReference type="Proteomes" id="UP001229421"/>
    </source>
</evidence>
<dbReference type="InterPro" id="IPR013083">
    <property type="entry name" value="Znf_RING/FYVE/PHD"/>
</dbReference>
<organism evidence="7 8">
    <name type="scientific">Tagetes erecta</name>
    <name type="common">African marigold</name>
    <dbReference type="NCBI Taxonomy" id="13708"/>
    <lineage>
        <taxon>Eukaryota</taxon>
        <taxon>Viridiplantae</taxon>
        <taxon>Streptophyta</taxon>
        <taxon>Embryophyta</taxon>
        <taxon>Tracheophyta</taxon>
        <taxon>Spermatophyta</taxon>
        <taxon>Magnoliopsida</taxon>
        <taxon>eudicotyledons</taxon>
        <taxon>Gunneridae</taxon>
        <taxon>Pentapetalae</taxon>
        <taxon>asterids</taxon>
        <taxon>campanulids</taxon>
        <taxon>Asterales</taxon>
        <taxon>Asteraceae</taxon>
        <taxon>Asteroideae</taxon>
        <taxon>Heliantheae alliance</taxon>
        <taxon>Tageteae</taxon>
        <taxon>Tagetes</taxon>
    </lineage>
</organism>
<dbReference type="PROSITE" id="PS51698">
    <property type="entry name" value="U_BOX"/>
    <property type="match status" value="1"/>
</dbReference>
<dbReference type="Pfam" id="PF04564">
    <property type="entry name" value="U-box"/>
    <property type="match status" value="1"/>
</dbReference>
<comment type="caution">
    <text evidence="7">The sequence shown here is derived from an EMBL/GenBank/DDBJ whole genome shotgun (WGS) entry which is preliminary data.</text>
</comment>
<dbReference type="InterPro" id="IPR045185">
    <property type="entry name" value="PUB22/23/24-like"/>
</dbReference>
<sequence>MEFETEVPSHFLCPISMQPMKDPVTISTGITYDRESIERWLFTCKTTICPVTRQPLSGTDLIPNCTLRRLIHSWCTINSHHNFDLIPTPKKPVDRFQMIKLVNEAKKHPQNQIKCLKKMRSVVLTMDRSKTCMDEFELFEFLTMVILKVNESGIVSETCDEALIVVHHLQCTDLILRKLVLDNGFGLLNALLHVMRLGNVKSRSSAITFLRSLFKVMDPTLICGVKSELFTETIRLLRDNKISQQTMKAALELVVEIVRWGRNRIKAAESGMVLVLVDLLIENSDRRVCELVLVALEQVCRCAEGREKLVEHAAGLATVSKKILRVSHVGSDRAVRILGSICRFSASCGVLHEMVEVGVVSKLCLMIQIDYSDRVKERVKHILTLHSRVWKDASCVPAHLLSSYPSL</sequence>
<evidence type="ECO:0000313" key="7">
    <source>
        <dbReference type="EMBL" id="KAK1411483.1"/>
    </source>
</evidence>
<feature type="domain" description="U-box" evidence="6">
    <location>
        <begin position="6"/>
        <end position="81"/>
    </location>
</feature>
<gene>
    <name evidence="7" type="ORF">QVD17_38032</name>
</gene>
<dbReference type="SUPFAM" id="SSF57850">
    <property type="entry name" value="RING/U-box"/>
    <property type="match status" value="1"/>
</dbReference>
<dbReference type="InterPro" id="IPR016024">
    <property type="entry name" value="ARM-type_fold"/>
</dbReference>